<dbReference type="EMBL" id="LAZR01018557">
    <property type="protein sequence ID" value="KKL95944.1"/>
    <property type="molecule type" value="Genomic_DNA"/>
</dbReference>
<sequence>WKKDPLCIRCKEQKCFLCLGCPSCGQGLPGTTHCNHTCKAGHSKLLHSKPCKKCKKPICLYCPSSYCGNCGLCKKCDIICEGCGRCTKTCSCYGESDVALGTWGLPASLNLRAAAARFYTLVEKADIDSLYRPDLEEYARELAAVFSNYLDMAIGGEIRYGSESNEDVRALLPRITARYSERDARSSRGRAWYEWKELRDDYGTSILQEAETALFEGDWEGNLGGPMWGECAKTLRLHEEGEYNDIVFVDQAFSLEHNNGCVFNKLWNTKGLKTILSAVFEGHIDKIVGHLTLKERGKYQAWKEYGDHTFR</sequence>
<feature type="non-terminal residue" evidence="1">
    <location>
        <position position="1"/>
    </location>
</feature>
<accession>A0A0F9GAQ3</accession>
<gene>
    <name evidence="1" type="ORF">LCGC14_1849500</name>
</gene>
<dbReference type="AlphaFoldDB" id="A0A0F9GAQ3"/>
<proteinExistence type="predicted"/>
<reference evidence="1" key="1">
    <citation type="journal article" date="2015" name="Nature">
        <title>Complex archaea that bridge the gap between prokaryotes and eukaryotes.</title>
        <authorList>
            <person name="Spang A."/>
            <person name="Saw J.H."/>
            <person name="Jorgensen S.L."/>
            <person name="Zaremba-Niedzwiedzka K."/>
            <person name="Martijn J."/>
            <person name="Lind A.E."/>
            <person name="van Eijk R."/>
            <person name="Schleper C."/>
            <person name="Guy L."/>
            <person name="Ettema T.J."/>
        </authorList>
    </citation>
    <scope>NUCLEOTIDE SEQUENCE</scope>
</reference>
<protein>
    <submittedName>
        <fullName evidence="1">Uncharacterized protein</fullName>
    </submittedName>
</protein>
<name>A0A0F9GAQ3_9ZZZZ</name>
<comment type="caution">
    <text evidence="1">The sequence shown here is derived from an EMBL/GenBank/DDBJ whole genome shotgun (WGS) entry which is preliminary data.</text>
</comment>
<evidence type="ECO:0000313" key="1">
    <source>
        <dbReference type="EMBL" id="KKL95944.1"/>
    </source>
</evidence>
<organism evidence="1">
    <name type="scientific">marine sediment metagenome</name>
    <dbReference type="NCBI Taxonomy" id="412755"/>
    <lineage>
        <taxon>unclassified sequences</taxon>
        <taxon>metagenomes</taxon>
        <taxon>ecological metagenomes</taxon>
    </lineage>
</organism>